<dbReference type="Proteomes" id="UP000192276">
    <property type="component" value="Unassembled WGS sequence"/>
</dbReference>
<keyword evidence="1" id="KW-1133">Transmembrane helix</keyword>
<name>A0A1V9G7W2_9BACT</name>
<comment type="caution">
    <text evidence="2">The sequence shown here is derived from an EMBL/GenBank/DDBJ whole genome shotgun (WGS) entry which is preliminary data.</text>
</comment>
<dbReference type="AlphaFoldDB" id="A0A1V9G7W2"/>
<evidence type="ECO:0000256" key="1">
    <source>
        <dbReference type="SAM" id="Phobius"/>
    </source>
</evidence>
<dbReference type="STRING" id="550983.A4R26_13285"/>
<keyword evidence="3" id="KW-1185">Reference proteome</keyword>
<gene>
    <name evidence="2" type="ORF">A4R26_13285</name>
</gene>
<keyword evidence="1" id="KW-0472">Membrane</keyword>
<dbReference type="OrthoDB" id="1003670at2"/>
<protein>
    <recommendedName>
        <fullName evidence="4">DUF2157 domain-containing protein</fullName>
    </recommendedName>
</protein>
<dbReference type="EMBL" id="LWBP01000045">
    <property type="protein sequence ID" value="OQP66739.1"/>
    <property type="molecule type" value="Genomic_DNA"/>
</dbReference>
<feature type="transmembrane region" description="Helical" evidence="1">
    <location>
        <begin position="66"/>
        <end position="85"/>
    </location>
</feature>
<evidence type="ECO:0000313" key="2">
    <source>
        <dbReference type="EMBL" id="OQP66739.1"/>
    </source>
</evidence>
<evidence type="ECO:0008006" key="4">
    <source>
        <dbReference type="Google" id="ProtNLM"/>
    </source>
</evidence>
<dbReference type="RefSeq" id="WP_081162356.1">
    <property type="nucleotide sequence ID" value="NZ_LWBP01000045.1"/>
</dbReference>
<evidence type="ECO:0000313" key="3">
    <source>
        <dbReference type="Proteomes" id="UP000192276"/>
    </source>
</evidence>
<sequence length="115" mass="12625">MENQTQIPDSSLVNFAAALHAENKTSWEVKEALKEKGLSEEQAERIAEESRSLFTDAVIEKANKNILWGSVWFVGGLLVTLISMGSGGRRYIVAYGAILGGLIQLISGLVQRNKY</sequence>
<organism evidence="2 3">
    <name type="scientific">Niastella populi</name>
    <dbReference type="NCBI Taxonomy" id="550983"/>
    <lineage>
        <taxon>Bacteria</taxon>
        <taxon>Pseudomonadati</taxon>
        <taxon>Bacteroidota</taxon>
        <taxon>Chitinophagia</taxon>
        <taxon>Chitinophagales</taxon>
        <taxon>Chitinophagaceae</taxon>
        <taxon>Niastella</taxon>
    </lineage>
</organism>
<reference evidence="3" key="1">
    <citation type="submission" date="2016-04" db="EMBL/GenBank/DDBJ databases">
        <authorList>
            <person name="Chen L."/>
            <person name="Zhuang W."/>
            <person name="Wang G."/>
        </authorList>
    </citation>
    <scope>NUCLEOTIDE SEQUENCE [LARGE SCALE GENOMIC DNA]</scope>
    <source>
        <strain evidence="3">208</strain>
    </source>
</reference>
<proteinExistence type="predicted"/>
<accession>A0A1V9G7W2</accession>
<keyword evidence="1" id="KW-0812">Transmembrane</keyword>
<feature type="transmembrane region" description="Helical" evidence="1">
    <location>
        <begin position="91"/>
        <end position="110"/>
    </location>
</feature>